<dbReference type="Pfam" id="PF06386">
    <property type="entry name" value="GvpL_GvpF"/>
    <property type="match status" value="1"/>
</dbReference>
<dbReference type="EMBL" id="FNVU01000034">
    <property type="protein sequence ID" value="SEG95621.1"/>
    <property type="molecule type" value="Genomic_DNA"/>
</dbReference>
<keyword evidence="1" id="KW-0304">Gas vesicle</keyword>
<dbReference type="GO" id="GO:0031412">
    <property type="term" value="P:gas vesicle organization"/>
    <property type="evidence" value="ECO:0007669"/>
    <property type="project" value="InterPro"/>
</dbReference>
<name>A0A1H6EEC7_9ACTN</name>
<organism evidence="4 5">
    <name type="scientific">Actinacidiphila yanglinensis</name>
    <dbReference type="NCBI Taxonomy" id="310779"/>
    <lineage>
        <taxon>Bacteria</taxon>
        <taxon>Bacillati</taxon>
        <taxon>Actinomycetota</taxon>
        <taxon>Actinomycetes</taxon>
        <taxon>Kitasatosporales</taxon>
        <taxon>Streptomycetaceae</taxon>
        <taxon>Actinacidiphila</taxon>
    </lineage>
</organism>
<dbReference type="PANTHER" id="PTHR36852:SF1">
    <property type="entry name" value="PROTEIN GVPL 2"/>
    <property type="match status" value="1"/>
</dbReference>
<dbReference type="PANTHER" id="PTHR36852">
    <property type="entry name" value="PROTEIN GVPL 2"/>
    <property type="match status" value="1"/>
</dbReference>
<gene>
    <name evidence="4" type="ORF">SAMN05216223_13424</name>
</gene>
<dbReference type="AlphaFoldDB" id="A0A1H6EEC7"/>
<reference evidence="4 5" key="1">
    <citation type="submission" date="2016-10" db="EMBL/GenBank/DDBJ databases">
        <authorList>
            <person name="de Groot N.N."/>
        </authorList>
    </citation>
    <scope>NUCLEOTIDE SEQUENCE [LARGE SCALE GENOMIC DNA]</scope>
    <source>
        <strain evidence="4 5">CGMCC 4.2023</strain>
    </source>
</reference>
<dbReference type="InterPro" id="IPR009430">
    <property type="entry name" value="GvpL/GvpF"/>
</dbReference>
<protein>
    <submittedName>
        <fullName evidence="4">Gas vesicle synthesis protein GvpL/GvpF</fullName>
    </submittedName>
</protein>
<accession>A0A1H6EEC7</accession>
<comment type="subcellular location">
    <subcellularLocation>
        <location evidence="2">Gas vesicle</location>
    </subcellularLocation>
</comment>
<proteinExistence type="inferred from homology"/>
<dbReference type="Proteomes" id="UP000236754">
    <property type="component" value="Unassembled WGS sequence"/>
</dbReference>
<evidence type="ECO:0000313" key="5">
    <source>
        <dbReference type="Proteomes" id="UP000236754"/>
    </source>
</evidence>
<evidence type="ECO:0000256" key="2">
    <source>
        <dbReference type="ARBA" id="ARBA00035108"/>
    </source>
</evidence>
<evidence type="ECO:0000313" key="4">
    <source>
        <dbReference type="EMBL" id="SEG95621.1"/>
    </source>
</evidence>
<keyword evidence="5" id="KW-1185">Reference proteome</keyword>
<comment type="similarity">
    <text evidence="3">Belongs to the gas vesicle GvpF/GvpL family.</text>
</comment>
<sequence length="236" mass="25293">MLPLDEGLWAVTQEVPAAEFTEDALRSRLADQRQLEESARTHHAVVTAASADGPVVPLPLATLFTDPHRAQAALNDQRPRFLAALDRLTGRTEWAVKVYLRQRGEGRGEAPASSTSTAEASGQAYLKRVRDRDQQCRARQDAALNAARHVHDVAAGYAVASVQRRPHGPEITGRDRTQTLNAAYLVDDAQAPRLVAAMRALGHAPSEAEVEVSGPWVPYSFAEAPDAAPGAGGIGV</sequence>
<evidence type="ECO:0000256" key="3">
    <source>
        <dbReference type="ARBA" id="ARBA00035643"/>
    </source>
</evidence>
<evidence type="ECO:0000256" key="1">
    <source>
        <dbReference type="ARBA" id="ARBA00022987"/>
    </source>
</evidence>
<dbReference type="GO" id="GO:0031411">
    <property type="term" value="C:gas vesicle"/>
    <property type="evidence" value="ECO:0007669"/>
    <property type="project" value="UniProtKB-SubCell"/>
</dbReference>